<comment type="similarity">
    <text evidence="1">Belongs to the peptidase S1 family.</text>
</comment>
<dbReference type="Gene3D" id="3.30.300.50">
    <property type="match status" value="2"/>
</dbReference>
<dbReference type="OrthoDB" id="8781117at2"/>
<proteinExistence type="inferred from homology"/>
<protein>
    <submittedName>
        <fullName evidence="8">Alpha-lytic protease</fullName>
        <ecNumber evidence="8">3.4.21.12</ecNumber>
    </submittedName>
</protein>
<dbReference type="InterPro" id="IPR001316">
    <property type="entry name" value="Pept_S1A_streptogrisin"/>
</dbReference>
<accession>A0A221VX20</accession>
<dbReference type="Proteomes" id="UP000204221">
    <property type="component" value="Chromosome"/>
</dbReference>
<evidence type="ECO:0000256" key="1">
    <source>
        <dbReference type="ARBA" id="ARBA00007664"/>
    </source>
</evidence>
<dbReference type="SUPFAM" id="SSF50494">
    <property type="entry name" value="Trypsin-like serine proteases"/>
    <property type="match status" value="1"/>
</dbReference>
<dbReference type="InterPro" id="IPR009003">
    <property type="entry name" value="Peptidase_S1_PA"/>
</dbReference>
<keyword evidence="4 8" id="KW-0378">Hydrolase</keyword>
<keyword evidence="7" id="KW-1015">Disulfide bond</keyword>
<dbReference type="InterPro" id="IPR035070">
    <property type="entry name" value="Streptogrisin_prodomain"/>
</dbReference>
<dbReference type="EMBL" id="CP022521">
    <property type="protein sequence ID" value="ASO18048.1"/>
    <property type="molecule type" value="Genomic_DNA"/>
</dbReference>
<dbReference type="KEGG" id="ahg:AHOG_01920"/>
<gene>
    <name evidence="8" type="primary">alpha-LP4</name>
    <name evidence="8" type="ORF">AHOG_01920</name>
</gene>
<evidence type="ECO:0000256" key="5">
    <source>
        <dbReference type="ARBA" id="ARBA00022825"/>
    </source>
</evidence>
<keyword evidence="3" id="KW-0732">Signal</keyword>
<dbReference type="GO" id="GO:0005576">
    <property type="term" value="C:extracellular region"/>
    <property type="evidence" value="ECO:0007669"/>
    <property type="project" value="InterPro"/>
</dbReference>
<evidence type="ECO:0000256" key="6">
    <source>
        <dbReference type="ARBA" id="ARBA00023145"/>
    </source>
</evidence>
<keyword evidence="9" id="KW-1185">Reference proteome</keyword>
<organism evidence="8 9">
    <name type="scientific">Actinoalloteichus hoggarensis</name>
    <dbReference type="NCBI Taxonomy" id="1470176"/>
    <lineage>
        <taxon>Bacteria</taxon>
        <taxon>Bacillati</taxon>
        <taxon>Actinomycetota</taxon>
        <taxon>Actinomycetes</taxon>
        <taxon>Pseudonocardiales</taxon>
        <taxon>Pseudonocardiaceae</taxon>
        <taxon>Actinoalloteichus</taxon>
    </lineage>
</organism>
<keyword evidence="6" id="KW-0865">Zymogen</keyword>
<dbReference type="RefSeq" id="WP_093939825.1">
    <property type="nucleotide sequence ID" value="NZ_CP022521.1"/>
</dbReference>
<dbReference type="InterPro" id="IPR004236">
    <property type="entry name" value="Pept_S1_alpha_lytic"/>
</dbReference>
<sequence>MKRTTVGRLAAAMIATAGTAFAIALPATATADSQDVESRTSAAANLSPSMLTAMERDLGLTKAEALTRLDQEAEASKLAETLKADLGSAYAGASFDDATGSLVVGVTTDAAAAEARAEGATAEVVTFSENDLTGVIDALNAVEEQPAGVTGFYLDTIENTVVLTTSIGSAAAGDALVADAGVDAAAVTVVESTESPEPFFEIWGGDPYYPGNSRCSVGFAVTGGFVTAGHCGGVGVSTVGYNGAAQGTVAGSIFPGRDMGWVRTNANWQSDPYVYRYDNTVVVVSGSNSVLPGSSVCRSGSTTGWWCGQIQALNQSVTYPQGTVTGLTRTNVCAEPGDSGGSFISGNQAQGVTSGGSGNCSFGGTTYFQPVNPILSQYGLTLTTG</sequence>
<dbReference type="PRINTS" id="PR00861">
    <property type="entry name" value="ALYTICPTASE"/>
</dbReference>
<reference evidence="8 9" key="1">
    <citation type="submission" date="2017-07" db="EMBL/GenBank/DDBJ databases">
        <title>Complete genome sequence of Actinoalloteichus hoggarensis DSM 45943, type strain of Actinoalloteichus hoggarensis.</title>
        <authorList>
            <person name="Ruckert C."/>
            <person name="Nouioui I."/>
            <person name="Willmese J."/>
            <person name="van Wezel G."/>
            <person name="Klenk H.-P."/>
            <person name="Kalinowski J."/>
            <person name="Zotchev S.B."/>
        </authorList>
    </citation>
    <scope>NUCLEOTIDE SEQUENCE [LARGE SCALE GENOMIC DNA]</scope>
    <source>
        <strain evidence="8 9">DSM 45943</strain>
    </source>
</reference>
<dbReference type="Gene3D" id="2.40.10.10">
    <property type="entry name" value="Trypsin-like serine proteases"/>
    <property type="match status" value="2"/>
</dbReference>
<evidence type="ECO:0000313" key="8">
    <source>
        <dbReference type="EMBL" id="ASO18048.1"/>
    </source>
</evidence>
<keyword evidence="5" id="KW-0720">Serine protease</keyword>
<dbReference type="GO" id="GO:0006508">
    <property type="term" value="P:proteolysis"/>
    <property type="evidence" value="ECO:0007669"/>
    <property type="project" value="UniProtKB-KW"/>
</dbReference>
<evidence type="ECO:0000256" key="3">
    <source>
        <dbReference type="ARBA" id="ARBA00022729"/>
    </source>
</evidence>
<evidence type="ECO:0000256" key="7">
    <source>
        <dbReference type="ARBA" id="ARBA00023157"/>
    </source>
</evidence>
<evidence type="ECO:0000313" key="9">
    <source>
        <dbReference type="Proteomes" id="UP000204221"/>
    </source>
</evidence>
<dbReference type="InterPro" id="IPR043504">
    <property type="entry name" value="Peptidase_S1_PA_chymotrypsin"/>
</dbReference>
<dbReference type="PIRSF" id="PIRSF001134">
    <property type="entry name" value="Streptogrisin"/>
    <property type="match status" value="1"/>
</dbReference>
<dbReference type="InterPro" id="IPR001254">
    <property type="entry name" value="Trypsin_dom"/>
</dbReference>
<dbReference type="CDD" id="cd21112">
    <property type="entry name" value="alphaLP-like"/>
    <property type="match status" value="1"/>
</dbReference>
<keyword evidence="2 8" id="KW-0645">Protease</keyword>
<name>A0A221VX20_9PSEU</name>
<evidence type="ECO:0000256" key="2">
    <source>
        <dbReference type="ARBA" id="ARBA00022670"/>
    </source>
</evidence>
<dbReference type="Pfam" id="PF02983">
    <property type="entry name" value="Pro_Al_protease"/>
    <property type="match status" value="1"/>
</dbReference>
<dbReference type="AlphaFoldDB" id="A0A221VX20"/>
<dbReference type="EC" id="3.4.21.12" evidence="8"/>
<evidence type="ECO:0000256" key="4">
    <source>
        <dbReference type="ARBA" id="ARBA00022801"/>
    </source>
</evidence>
<dbReference type="Pfam" id="PF00089">
    <property type="entry name" value="Trypsin"/>
    <property type="match status" value="1"/>
</dbReference>
<dbReference type="GO" id="GO:0004252">
    <property type="term" value="F:serine-type endopeptidase activity"/>
    <property type="evidence" value="ECO:0007669"/>
    <property type="project" value="InterPro"/>
</dbReference>